<evidence type="ECO:0008006" key="3">
    <source>
        <dbReference type="Google" id="ProtNLM"/>
    </source>
</evidence>
<keyword evidence="1" id="KW-0472">Membrane</keyword>
<feature type="transmembrane region" description="Helical" evidence="1">
    <location>
        <begin position="12"/>
        <end position="38"/>
    </location>
</feature>
<sequence>MMDGMMNGDAMMWGMGLIGLLVLILLVLGIGALVKYLFKK</sequence>
<dbReference type="RefSeq" id="WP_268762340.1">
    <property type="nucleotide sequence ID" value="NZ_CP158485.1"/>
</dbReference>
<proteinExistence type="predicted"/>
<evidence type="ECO:0000313" key="2">
    <source>
        <dbReference type="EMBL" id="XBY61260.1"/>
    </source>
</evidence>
<name>A0AAU7XXB9_9GAMM</name>
<dbReference type="EMBL" id="CP158485">
    <property type="protein sequence ID" value="XBY61260.1"/>
    <property type="molecule type" value="Genomic_DNA"/>
</dbReference>
<accession>A0AAU7XXB9</accession>
<dbReference type="AlphaFoldDB" id="A0AAU7XXB9"/>
<evidence type="ECO:0000256" key="1">
    <source>
        <dbReference type="SAM" id="Phobius"/>
    </source>
</evidence>
<protein>
    <recommendedName>
        <fullName evidence="3">Oxaloacetate decarboxylase</fullName>
    </recommendedName>
</protein>
<dbReference type="KEGG" id="vrs:V8F66_22085"/>
<keyword evidence="1" id="KW-1133">Transmembrane helix</keyword>
<organism evidence="2">
    <name type="scientific">Vreelandella sp. SM1641</name>
    <dbReference type="NCBI Taxonomy" id="3126101"/>
    <lineage>
        <taxon>Bacteria</taxon>
        <taxon>Pseudomonadati</taxon>
        <taxon>Pseudomonadota</taxon>
        <taxon>Gammaproteobacteria</taxon>
        <taxon>Oceanospirillales</taxon>
        <taxon>Halomonadaceae</taxon>
        <taxon>Vreelandella</taxon>
    </lineage>
</organism>
<reference evidence="2" key="1">
    <citation type="submission" date="2024-02" db="EMBL/GenBank/DDBJ databases">
        <title>Complete genome sequence of Vreelandella sp. SM1641, a marine exopolysaccharide-producing bacterium isolated from deep-sea hydrothermal sediment of the southwest Indian Ocean.</title>
        <authorList>
            <person name="Zhu H."/>
            <person name="Sun M."/>
        </authorList>
    </citation>
    <scope>NUCLEOTIDE SEQUENCE</scope>
    <source>
        <strain evidence="2">SM1641</strain>
        <plasmid evidence="2">plasA</plasmid>
    </source>
</reference>
<keyword evidence="1" id="KW-0812">Transmembrane</keyword>
<keyword evidence="2" id="KW-0614">Plasmid</keyword>
<geneLocation type="plasmid" evidence="2">
    <name>plasA</name>
</geneLocation>
<gene>
    <name evidence="2" type="ORF">V8F66_22085</name>
</gene>